<gene>
    <name evidence="1" type="ORF">EV382_2266</name>
</gene>
<sequence>MSRRVTISVPDDVAEQLDALPARQVSAYVTETLRRRRKSDDMRAALRAAGHGEYPYDPEGAVRRLASRQVTPEMREAAIARVAELLERPVDDVHAGFDRPSAA</sequence>
<reference evidence="1 2" key="1">
    <citation type="submission" date="2019-02" db="EMBL/GenBank/DDBJ databases">
        <title>Sequencing the genomes of 1000 actinobacteria strains.</title>
        <authorList>
            <person name="Klenk H.-P."/>
        </authorList>
    </citation>
    <scope>NUCLEOTIDE SEQUENCE [LARGE SCALE GENOMIC DNA]</scope>
    <source>
        <strain evidence="1 2">DSM 45888</strain>
    </source>
</reference>
<dbReference type="EMBL" id="SHKK01000001">
    <property type="protein sequence ID" value="RZT79070.1"/>
    <property type="molecule type" value="Genomic_DNA"/>
</dbReference>
<name>A0A4V2FP41_9ACTN</name>
<protein>
    <submittedName>
        <fullName evidence="1">Uncharacterized protein</fullName>
    </submittedName>
</protein>
<comment type="caution">
    <text evidence="1">The sequence shown here is derived from an EMBL/GenBank/DDBJ whole genome shotgun (WGS) entry which is preliminary data.</text>
</comment>
<proteinExistence type="predicted"/>
<organism evidence="1 2">
    <name type="scientific">Micromonospora violae</name>
    <dbReference type="NCBI Taxonomy" id="1278207"/>
    <lineage>
        <taxon>Bacteria</taxon>
        <taxon>Bacillati</taxon>
        <taxon>Actinomycetota</taxon>
        <taxon>Actinomycetes</taxon>
        <taxon>Micromonosporales</taxon>
        <taxon>Micromonosporaceae</taxon>
        <taxon>Micromonospora</taxon>
    </lineage>
</organism>
<dbReference type="Proteomes" id="UP000293781">
    <property type="component" value="Unassembled WGS sequence"/>
</dbReference>
<dbReference type="AlphaFoldDB" id="A0A4V2FP41"/>
<evidence type="ECO:0000313" key="2">
    <source>
        <dbReference type="Proteomes" id="UP000293781"/>
    </source>
</evidence>
<evidence type="ECO:0000313" key="1">
    <source>
        <dbReference type="EMBL" id="RZT79070.1"/>
    </source>
</evidence>
<accession>A0A4V2FP41</accession>
<keyword evidence="2" id="KW-1185">Reference proteome</keyword>